<evidence type="ECO:0000313" key="3">
    <source>
        <dbReference type="Proteomes" id="UP000238083"/>
    </source>
</evidence>
<proteinExistence type="predicted"/>
<organism evidence="2 3">
    <name type="scientific">Kineococcus rhizosphaerae</name>
    <dbReference type="NCBI Taxonomy" id="559628"/>
    <lineage>
        <taxon>Bacteria</taxon>
        <taxon>Bacillati</taxon>
        <taxon>Actinomycetota</taxon>
        <taxon>Actinomycetes</taxon>
        <taxon>Kineosporiales</taxon>
        <taxon>Kineosporiaceae</taxon>
        <taxon>Kineococcus</taxon>
    </lineage>
</organism>
<comment type="caution">
    <text evidence="2">The sequence shown here is derived from an EMBL/GenBank/DDBJ whole genome shotgun (WGS) entry which is preliminary data.</text>
</comment>
<reference evidence="2 3" key="1">
    <citation type="submission" date="2018-03" db="EMBL/GenBank/DDBJ databases">
        <title>Genomic Encyclopedia of Archaeal and Bacterial Type Strains, Phase II (KMG-II): from individual species to whole genera.</title>
        <authorList>
            <person name="Goeker M."/>
        </authorList>
    </citation>
    <scope>NUCLEOTIDE SEQUENCE [LARGE SCALE GENOMIC DNA]</scope>
    <source>
        <strain evidence="2 3">DSM 19711</strain>
    </source>
</reference>
<gene>
    <name evidence="2" type="ORF">CLV37_1396</name>
</gene>
<dbReference type="EMBL" id="PVZF01000039">
    <property type="protein sequence ID" value="PRY05394.1"/>
    <property type="molecule type" value="Genomic_DNA"/>
</dbReference>
<evidence type="ECO:0000313" key="2">
    <source>
        <dbReference type="EMBL" id="PRY05394.1"/>
    </source>
</evidence>
<dbReference type="RefSeq" id="WP_106215735.1">
    <property type="nucleotide sequence ID" value="NZ_PVZF01000039.1"/>
</dbReference>
<feature type="region of interest" description="Disordered" evidence="1">
    <location>
        <begin position="48"/>
        <end position="71"/>
    </location>
</feature>
<protein>
    <submittedName>
        <fullName evidence="2">Uncharacterized protein</fullName>
    </submittedName>
</protein>
<name>A0A2T0QLM4_9ACTN</name>
<accession>A0A2T0QLM4</accession>
<sequence>MPRRTRPTRQTRRRLPTLDVVEAADHDAYTERIARRLDRRAPVKDQAVDVEADHVEGAAPDAATTSTRGRR</sequence>
<dbReference type="Proteomes" id="UP000238083">
    <property type="component" value="Unassembled WGS sequence"/>
</dbReference>
<evidence type="ECO:0000256" key="1">
    <source>
        <dbReference type="SAM" id="MobiDB-lite"/>
    </source>
</evidence>
<dbReference type="AlphaFoldDB" id="A0A2T0QLM4"/>
<keyword evidence="3" id="KW-1185">Reference proteome</keyword>